<keyword evidence="1" id="KW-0808">Transferase</keyword>
<evidence type="ECO:0000256" key="5">
    <source>
        <dbReference type="ARBA" id="ARBA00034545"/>
    </source>
</evidence>
<dbReference type="InterPro" id="IPR026669">
    <property type="entry name" value="Arsenite_MeTrfase-like"/>
</dbReference>
<evidence type="ECO:0000256" key="2">
    <source>
        <dbReference type="ARBA" id="ARBA00022691"/>
    </source>
</evidence>
<keyword evidence="10" id="KW-0489">Methyltransferase</keyword>
<evidence type="ECO:0000256" key="6">
    <source>
        <dbReference type="ARBA" id="ARBA00047941"/>
    </source>
</evidence>
<dbReference type="RefSeq" id="WP_379882903.1">
    <property type="nucleotide sequence ID" value="NZ_JBHPON010000002.1"/>
</dbReference>
<keyword evidence="2" id="KW-0949">S-adenosyl-L-methionine</keyword>
<accession>A0ABW1KXM5</accession>
<dbReference type="Proteomes" id="UP001596116">
    <property type="component" value="Unassembled WGS sequence"/>
</dbReference>
<evidence type="ECO:0000256" key="7">
    <source>
        <dbReference type="ARBA" id="ARBA00047943"/>
    </source>
</evidence>
<evidence type="ECO:0000259" key="9">
    <source>
        <dbReference type="Pfam" id="PF13847"/>
    </source>
</evidence>
<dbReference type="GO" id="GO:0008168">
    <property type="term" value="F:methyltransferase activity"/>
    <property type="evidence" value="ECO:0007669"/>
    <property type="project" value="UniProtKB-KW"/>
</dbReference>
<dbReference type="Gene3D" id="3.40.50.150">
    <property type="entry name" value="Vaccinia Virus protein VP39"/>
    <property type="match status" value="1"/>
</dbReference>
<organism evidence="10 11">
    <name type="scientific">Hyphococcus aureus</name>
    <dbReference type="NCBI Taxonomy" id="2666033"/>
    <lineage>
        <taxon>Bacteria</taxon>
        <taxon>Pseudomonadati</taxon>
        <taxon>Pseudomonadota</taxon>
        <taxon>Alphaproteobacteria</taxon>
        <taxon>Parvularculales</taxon>
        <taxon>Parvularculaceae</taxon>
        <taxon>Hyphococcus</taxon>
    </lineage>
</organism>
<dbReference type="Gene3D" id="3.40.5.100">
    <property type="match status" value="1"/>
</dbReference>
<dbReference type="GO" id="GO:0032259">
    <property type="term" value="P:methylation"/>
    <property type="evidence" value="ECO:0007669"/>
    <property type="project" value="UniProtKB-KW"/>
</dbReference>
<gene>
    <name evidence="10" type="ORF">ACFMB1_14880</name>
</gene>
<dbReference type="InterPro" id="IPR025714">
    <property type="entry name" value="Methyltranfer_dom"/>
</dbReference>
<dbReference type="EMBL" id="JBHPON010000002">
    <property type="protein sequence ID" value="MFC6036841.1"/>
    <property type="molecule type" value="Genomic_DNA"/>
</dbReference>
<protein>
    <recommendedName>
        <fullName evidence="5">Arsenite methyltransferase</fullName>
        <ecNumber evidence="4">2.1.1.137</ecNumber>
    </recommendedName>
</protein>
<dbReference type="EC" id="2.1.1.137" evidence="4"/>
<comment type="catalytic activity">
    <reaction evidence="8">
        <text>arsenic triglutathione + 3 [thioredoxin]-dithiol + 3 S-adenosyl-L-methionine = trimethylarsine + 3 [thioredoxin]-disulfide + 3 glutathione + 3 S-adenosyl-L-homocysteine + 3 H(+)</text>
        <dbReference type="Rhea" id="RHEA:69432"/>
        <dbReference type="Rhea" id="RHEA-COMP:10698"/>
        <dbReference type="Rhea" id="RHEA-COMP:10700"/>
        <dbReference type="ChEBI" id="CHEBI:15378"/>
        <dbReference type="ChEBI" id="CHEBI:27130"/>
        <dbReference type="ChEBI" id="CHEBI:29950"/>
        <dbReference type="ChEBI" id="CHEBI:50058"/>
        <dbReference type="ChEBI" id="CHEBI:57856"/>
        <dbReference type="ChEBI" id="CHEBI:57925"/>
        <dbReference type="ChEBI" id="CHEBI:59789"/>
        <dbReference type="ChEBI" id="CHEBI:183640"/>
        <dbReference type="EC" id="2.1.1.137"/>
    </reaction>
</comment>
<evidence type="ECO:0000313" key="10">
    <source>
        <dbReference type="EMBL" id="MFC6036841.1"/>
    </source>
</evidence>
<keyword evidence="11" id="KW-1185">Reference proteome</keyword>
<comment type="catalytic activity">
    <reaction evidence="6">
        <text>arsenic triglutathione + [thioredoxin]-dithiol + S-adenosyl-L-methionine + 2 H2O = methylarsonous acid + [thioredoxin]-disulfide + 3 glutathione + S-adenosyl-L-homocysteine + H(+)</text>
        <dbReference type="Rhea" id="RHEA:69460"/>
        <dbReference type="Rhea" id="RHEA-COMP:10698"/>
        <dbReference type="Rhea" id="RHEA-COMP:10700"/>
        <dbReference type="ChEBI" id="CHEBI:15377"/>
        <dbReference type="ChEBI" id="CHEBI:15378"/>
        <dbReference type="ChEBI" id="CHEBI:17826"/>
        <dbReference type="ChEBI" id="CHEBI:29950"/>
        <dbReference type="ChEBI" id="CHEBI:50058"/>
        <dbReference type="ChEBI" id="CHEBI:57856"/>
        <dbReference type="ChEBI" id="CHEBI:57925"/>
        <dbReference type="ChEBI" id="CHEBI:59789"/>
        <dbReference type="ChEBI" id="CHEBI:183640"/>
        <dbReference type="EC" id="2.1.1.137"/>
    </reaction>
</comment>
<dbReference type="Pfam" id="PF13847">
    <property type="entry name" value="Methyltransf_31"/>
    <property type="match status" value="1"/>
</dbReference>
<name>A0ABW1KXM5_9PROT</name>
<evidence type="ECO:0000313" key="11">
    <source>
        <dbReference type="Proteomes" id="UP001596116"/>
    </source>
</evidence>
<reference evidence="10 11" key="1">
    <citation type="submission" date="2024-09" db="EMBL/GenBank/DDBJ databases">
        <authorList>
            <person name="Zhang Z.-H."/>
        </authorList>
    </citation>
    <scope>NUCLEOTIDE SEQUENCE [LARGE SCALE GENOMIC DNA]</scope>
    <source>
        <strain evidence="10 11">HHTR114</strain>
    </source>
</reference>
<comment type="catalytic activity">
    <reaction evidence="7">
        <text>arsenic triglutathione + 2 [thioredoxin]-dithiol + 2 S-adenosyl-L-methionine + H2O = dimethylarsinous acid + 2 [thioredoxin]-disulfide + 3 glutathione + 2 S-adenosyl-L-homocysteine + 2 H(+)</text>
        <dbReference type="Rhea" id="RHEA:69464"/>
        <dbReference type="Rhea" id="RHEA-COMP:10698"/>
        <dbReference type="Rhea" id="RHEA-COMP:10700"/>
        <dbReference type="ChEBI" id="CHEBI:15377"/>
        <dbReference type="ChEBI" id="CHEBI:15378"/>
        <dbReference type="ChEBI" id="CHEBI:23808"/>
        <dbReference type="ChEBI" id="CHEBI:29950"/>
        <dbReference type="ChEBI" id="CHEBI:50058"/>
        <dbReference type="ChEBI" id="CHEBI:57856"/>
        <dbReference type="ChEBI" id="CHEBI:57925"/>
        <dbReference type="ChEBI" id="CHEBI:59789"/>
        <dbReference type="ChEBI" id="CHEBI:183640"/>
        <dbReference type="EC" id="2.1.1.137"/>
    </reaction>
</comment>
<dbReference type="PANTHER" id="PTHR43675">
    <property type="entry name" value="ARSENITE METHYLTRANSFERASE"/>
    <property type="match status" value="1"/>
</dbReference>
<dbReference type="CDD" id="cd02440">
    <property type="entry name" value="AdoMet_MTases"/>
    <property type="match status" value="1"/>
</dbReference>
<dbReference type="PANTHER" id="PTHR43675:SF8">
    <property type="entry name" value="ARSENITE METHYLTRANSFERASE"/>
    <property type="match status" value="1"/>
</dbReference>
<evidence type="ECO:0000256" key="3">
    <source>
        <dbReference type="ARBA" id="ARBA00034487"/>
    </source>
</evidence>
<evidence type="ECO:0000256" key="4">
    <source>
        <dbReference type="ARBA" id="ARBA00034521"/>
    </source>
</evidence>
<dbReference type="SUPFAM" id="SSF53335">
    <property type="entry name" value="S-adenosyl-L-methionine-dependent methyltransferases"/>
    <property type="match status" value="1"/>
</dbReference>
<evidence type="ECO:0000256" key="8">
    <source>
        <dbReference type="ARBA" id="ARBA00048428"/>
    </source>
</evidence>
<comment type="similarity">
    <text evidence="3">Belongs to the methyltransferase superfamily. Arsenite methyltransferase family.</text>
</comment>
<proteinExistence type="inferred from homology"/>
<dbReference type="InterPro" id="IPR029063">
    <property type="entry name" value="SAM-dependent_MTases_sf"/>
</dbReference>
<comment type="caution">
    <text evidence="10">The sequence shown here is derived from an EMBL/GenBank/DDBJ whole genome shotgun (WGS) entry which is preliminary data.</text>
</comment>
<feature type="domain" description="Methyltransferase" evidence="9">
    <location>
        <begin position="63"/>
        <end position="215"/>
    </location>
</feature>
<sequence length="349" mass="38104">MNIQDNVKDYYGKVLNTSADLQTDACCTIADTPSYLRALLANIHPDVRAKYYGCGLIAPLALEGARILDLGSGSGQDAYALAQLAGATGDVIGVDMTPEQLTVARDHLDWHADRFGYANVRFLEGDIERLGGLDLEPASFDVIVSNCVINLVEEKEAVFSAAHALLKPGGEFYFSDVYADRRLGEDLRKDPAAQGECLGGALYWNDFLNMAKRAGFADPRLVTDRPLAINNAELREKLSPAQFHSATFRLFRIDGLEPACEDYGQAVVYKGGLAQSEKSFALDNHHIIEKGRVFAVCGNTFRMLKESRFAPWFDFIGDWSTHYGIFPGCGTSSPFGQESEEIASSGGCC</sequence>
<evidence type="ECO:0000256" key="1">
    <source>
        <dbReference type="ARBA" id="ARBA00022679"/>
    </source>
</evidence>